<keyword evidence="6" id="KW-1185">Reference proteome</keyword>
<reference evidence="5" key="1">
    <citation type="submission" date="2024-03" db="EMBL/GenBank/DDBJ databases">
        <authorList>
            <consortium name="ELIXIR-Norway"/>
            <consortium name="Elixir Norway"/>
        </authorList>
    </citation>
    <scope>NUCLEOTIDE SEQUENCE</scope>
</reference>
<keyword evidence="1" id="KW-0808">Transferase</keyword>
<dbReference type="Gene3D" id="1.10.510.10">
    <property type="entry name" value="Transferase(Phosphotransferase) domain 1"/>
    <property type="match status" value="1"/>
</dbReference>
<name>A0ABP1BZM7_9BRYO</name>
<evidence type="ECO:0000256" key="2">
    <source>
        <dbReference type="ARBA" id="ARBA00022741"/>
    </source>
</evidence>
<organism evidence="5 6">
    <name type="scientific">Sphagnum jensenii</name>
    <dbReference type="NCBI Taxonomy" id="128206"/>
    <lineage>
        <taxon>Eukaryota</taxon>
        <taxon>Viridiplantae</taxon>
        <taxon>Streptophyta</taxon>
        <taxon>Embryophyta</taxon>
        <taxon>Bryophyta</taxon>
        <taxon>Sphagnophytina</taxon>
        <taxon>Sphagnopsida</taxon>
        <taxon>Sphagnales</taxon>
        <taxon>Sphagnaceae</taxon>
        <taxon>Sphagnum</taxon>
    </lineage>
</organism>
<sequence length="97" mass="11062">MNQVWKLYEEAKLLEIVDPKLNTHNHEKDIIHVINIGLSCVQSTASNRPSMARIVAMLQGDDMEIEVVIKENPLRTIEYESLSTTINSSFMSESMLK</sequence>
<evidence type="ECO:0000256" key="4">
    <source>
        <dbReference type="ARBA" id="ARBA00022840"/>
    </source>
</evidence>
<evidence type="ECO:0000256" key="3">
    <source>
        <dbReference type="ARBA" id="ARBA00022777"/>
    </source>
</evidence>
<keyword evidence="4" id="KW-0067">ATP-binding</keyword>
<gene>
    <name evidence="5" type="ORF">CSSPJE1EN2_LOCUS22801</name>
</gene>
<evidence type="ECO:0000313" key="6">
    <source>
        <dbReference type="Proteomes" id="UP001497522"/>
    </source>
</evidence>
<proteinExistence type="predicted"/>
<keyword evidence="3" id="KW-0418">Kinase</keyword>
<protein>
    <submittedName>
        <fullName evidence="5">Uncharacterized protein</fullName>
    </submittedName>
</protein>
<evidence type="ECO:0000256" key="1">
    <source>
        <dbReference type="ARBA" id="ARBA00022679"/>
    </source>
</evidence>
<keyword evidence="2" id="KW-0547">Nucleotide-binding</keyword>
<dbReference type="Proteomes" id="UP001497522">
    <property type="component" value="Chromosome 8"/>
</dbReference>
<evidence type="ECO:0000313" key="5">
    <source>
        <dbReference type="EMBL" id="CAK9881445.1"/>
    </source>
</evidence>
<dbReference type="EMBL" id="OZ023709">
    <property type="protein sequence ID" value="CAK9881445.1"/>
    <property type="molecule type" value="Genomic_DNA"/>
</dbReference>
<dbReference type="InterPro" id="IPR052059">
    <property type="entry name" value="CR_Ser/Thr_kinase"/>
</dbReference>
<dbReference type="PANTHER" id="PTHR47973">
    <property type="entry name" value="CYSTEINE-RICH RECEPTOR-LIKE PROTEIN KINASE 3"/>
    <property type="match status" value="1"/>
</dbReference>
<accession>A0ABP1BZM7</accession>